<dbReference type="Gene3D" id="1.20.1250.20">
    <property type="entry name" value="MFS general substrate transporter like domains"/>
    <property type="match status" value="1"/>
</dbReference>
<dbReference type="Pfam" id="PF07690">
    <property type="entry name" value="MFS_1"/>
    <property type="match status" value="1"/>
</dbReference>
<keyword evidence="3" id="KW-0813">Transport</keyword>
<evidence type="ECO:0000259" key="9">
    <source>
        <dbReference type="PROSITE" id="PS50850"/>
    </source>
</evidence>
<dbReference type="STRING" id="1231336.L248_0677"/>
<feature type="transmembrane region" description="Helical" evidence="7">
    <location>
        <begin position="92"/>
        <end position="113"/>
    </location>
</feature>
<dbReference type="PANTHER" id="PTHR23514:SF3">
    <property type="entry name" value="BYPASS OF STOP CODON PROTEIN 6"/>
    <property type="match status" value="1"/>
</dbReference>
<accession>U4TS77</accession>
<evidence type="ECO:0000256" key="5">
    <source>
        <dbReference type="ARBA" id="ARBA00022989"/>
    </source>
</evidence>
<evidence type="ECO:0000256" key="6">
    <source>
        <dbReference type="ARBA" id="ARBA00023136"/>
    </source>
</evidence>
<evidence type="ECO:0000256" key="3">
    <source>
        <dbReference type="ARBA" id="ARBA00022448"/>
    </source>
</evidence>
<evidence type="ECO:0000256" key="4">
    <source>
        <dbReference type="ARBA" id="ARBA00022692"/>
    </source>
</evidence>
<feature type="transmembrane region" description="Helical" evidence="7">
    <location>
        <begin position="202"/>
        <end position="220"/>
    </location>
</feature>
<feature type="transmembrane region" description="Helical" evidence="7">
    <location>
        <begin position="321"/>
        <end position="341"/>
    </location>
</feature>
<keyword evidence="4 7" id="KW-0812">Transmembrane</keyword>
<comment type="similarity">
    <text evidence="2">Belongs to the major facilitator superfamily.</text>
</comment>
<feature type="domain" description="Major facilitator superfamily (MFS) profile" evidence="9">
    <location>
        <begin position="1"/>
        <end position="383"/>
    </location>
</feature>
<evidence type="ECO:0000256" key="8">
    <source>
        <dbReference type="SAM" id="SignalP"/>
    </source>
</evidence>
<dbReference type="PANTHER" id="PTHR23514">
    <property type="entry name" value="BYPASS OF STOP CODON PROTEIN 6"/>
    <property type="match status" value="1"/>
</dbReference>
<feature type="chain" id="PRO_5004655685" description="Major facilitator superfamily (MFS) profile domain-containing protein" evidence="8">
    <location>
        <begin position="20"/>
        <end position="393"/>
    </location>
</feature>
<evidence type="ECO:0000256" key="2">
    <source>
        <dbReference type="ARBA" id="ARBA00008335"/>
    </source>
</evidence>
<comment type="subcellular location">
    <subcellularLocation>
        <location evidence="1">Cell membrane</location>
        <topology evidence="1">Multi-pass membrane protein</topology>
    </subcellularLocation>
</comment>
<evidence type="ECO:0000256" key="1">
    <source>
        <dbReference type="ARBA" id="ARBA00004651"/>
    </source>
</evidence>
<gene>
    <name evidence="10" type="ORF">L248_0677</name>
</gene>
<evidence type="ECO:0000313" key="11">
    <source>
        <dbReference type="Proteomes" id="UP000030647"/>
    </source>
</evidence>
<feature type="transmembrane region" description="Helical" evidence="7">
    <location>
        <begin position="267"/>
        <end position="285"/>
    </location>
</feature>
<feature type="transmembrane region" description="Helical" evidence="7">
    <location>
        <begin position="125"/>
        <end position="148"/>
    </location>
</feature>
<dbReference type="InterPro" id="IPR011701">
    <property type="entry name" value="MFS"/>
</dbReference>
<feature type="transmembrane region" description="Helical" evidence="7">
    <location>
        <begin position="240"/>
        <end position="260"/>
    </location>
</feature>
<dbReference type="PROSITE" id="PS50850">
    <property type="entry name" value="MFS"/>
    <property type="match status" value="1"/>
</dbReference>
<keyword evidence="5 7" id="KW-1133">Transmembrane helix</keyword>
<evidence type="ECO:0000313" key="10">
    <source>
        <dbReference type="EMBL" id="ERL64758.1"/>
    </source>
</evidence>
<keyword evidence="6 7" id="KW-0472">Membrane</keyword>
<dbReference type="InterPro" id="IPR051788">
    <property type="entry name" value="MFS_Transporter"/>
</dbReference>
<feature type="transmembrane region" description="Helical" evidence="7">
    <location>
        <begin position="291"/>
        <end position="309"/>
    </location>
</feature>
<feature type="signal peptide" evidence="8">
    <location>
        <begin position="1"/>
        <end position="19"/>
    </location>
</feature>
<keyword evidence="8" id="KW-0732">Signal</keyword>
<feature type="transmembrane region" description="Helical" evidence="7">
    <location>
        <begin position="43"/>
        <end position="60"/>
    </location>
</feature>
<dbReference type="AlphaFoldDB" id="U4TS77"/>
<sequence length="393" mass="41423">MKFSLLAISLILTSNTAIAAALPMMLGYYKNMPQSSVELLMTIPQASVVVFIALSTIIAKKFGEKRTVLAGLVIGLVAGVLPFFTANYTAVLISRVLLGVGFGLINSLAVSMISEFFSGDTAATLIGFQSAFQGLGAAVLTFTAGQLLTTGWQHVFLVYLIMIPIILLFGFFVPEPPHNDAPAPATADDPTPSGKKTALNPIGVAYGLLALVLCVVYMIVSVKLSEFMTSTGLGTASQASTVMSVMQLANMAAGFVFGLLYKKLHAFTLPVALFATAAGFGLILIANNLFVVSIGAALNGISFALWISYIMNDATRRVDQAAKSSTTATILFLANIGNFVSPYGQRLLGAFGLGSNALHNVFINGALLSLILAVVFLLPALKRTRAYRTATSR</sequence>
<dbReference type="InterPro" id="IPR020846">
    <property type="entry name" value="MFS_dom"/>
</dbReference>
<dbReference type="eggNOG" id="COG2814">
    <property type="taxonomic scope" value="Bacteria"/>
</dbReference>
<dbReference type="GO" id="GO:0022857">
    <property type="term" value="F:transmembrane transporter activity"/>
    <property type="evidence" value="ECO:0007669"/>
    <property type="project" value="InterPro"/>
</dbReference>
<reference evidence="11" key="1">
    <citation type="journal article" date="2013" name="Genome Announc.">
        <title>Whole-Genome Sequencing of Lactobacillus shenzhenensis Strain LY-73T.</title>
        <authorList>
            <person name="Lin Z."/>
            <person name="Liu Z."/>
            <person name="Yang R."/>
            <person name="Zou Y."/>
            <person name="Wan D."/>
            <person name="Chen J."/>
            <person name="Guo M."/>
            <person name="Zhao J."/>
            <person name="Fang C."/>
            <person name="Yang R."/>
            <person name="Liu F."/>
        </authorList>
    </citation>
    <scope>NUCLEOTIDE SEQUENCE [LARGE SCALE GENOMIC DNA]</scope>
    <source>
        <strain evidence="11">LY-73</strain>
    </source>
</reference>
<dbReference type="Proteomes" id="UP000030647">
    <property type="component" value="Unassembled WGS sequence"/>
</dbReference>
<dbReference type="GO" id="GO:0005886">
    <property type="term" value="C:plasma membrane"/>
    <property type="evidence" value="ECO:0007669"/>
    <property type="project" value="UniProtKB-SubCell"/>
</dbReference>
<name>U4TS77_9LACO</name>
<proteinExistence type="inferred from homology"/>
<evidence type="ECO:0000256" key="7">
    <source>
        <dbReference type="SAM" id="Phobius"/>
    </source>
</evidence>
<dbReference type="EMBL" id="KI271593">
    <property type="protein sequence ID" value="ERL64758.1"/>
    <property type="molecule type" value="Genomic_DNA"/>
</dbReference>
<keyword evidence="11" id="KW-1185">Reference proteome</keyword>
<feature type="transmembrane region" description="Helical" evidence="7">
    <location>
        <begin position="67"/>
        <end position="86"/>
    </location>
</feature>
<feature type="transmembrane region" description="Helical" evidence="7">
    <location>
        <begin position="154"/>
        <end position="173"/>
    </location>
</feature>
<dbReference type="HOGENOM" id="CLU_001265_10_4_9"/>
<dbReference type="SUPFAM" id="SSF103473">
    <property type="entry name" value="MFS general substrate transporter"/>
    <property type="match status" value="1"/>
</dbReference>
<protein>
    <recommendedName>
        <fullName evidence="9">Major facilitator superfamily (MFS) profile domain-containing protein</fullName>
    </recommendedName>
</protein>
<dbReference type="InterPro" id="IPR036259">
    <property type="entry name" value="MFS_trans_sf"/>
</dbReference>
<organism evidence="10 11">
    <name type="scientific">Schleiferilactobacillus shenzhenensis LY-73</name>
    <dbReference type="NCBI Taxonomy" id="1231336"/>
    <lineage>
        <taxon>Bacteria</taxon>
        <taxon>Bacillati</taxon>
        <taxon>Bacillota</taxon>
        <taxon>Bacilli</taxon>
        <taxon>Lactobacillales</taxon>
        <taxon>Lactobacillaceae</taxon>
        <taxon>Schleiferilactobacillus</taxon>
    </lineage>
</organism>
<feature type="transmembrane region" description="Helical" evidence="7">
    <location>
        <begin position="361"/>
        <end position="381"/>
    </location>
</feature>